<evidence type="ECO:0000256" key="2">
    <source>
        <dbReference type="ARBA" id="ARBA00022771"/>
    </source>
</evidence>
<dbReference type="PANTHER" id="PTHR47177:SF3">
    <property type="entry name" value="F18C1.6 PROTEIN"/>
    <property type="match status" value="1"/>
</dbReference>
<evidence type="ECO:0000256" key="5">
    <source>
        <dbReference type="SAM" id="MobiDB-lite"/>
    </source>
</evidence>
<evidence type="ECO:0000313" key="9">
    <source>
        <dbReference type="Proteomes" id="UP001345219"/>
    </source>
</evidence>
<proteinExistence type="predicted"/>
<evidence type="ECO:0000256" key="3">
    <source>
        <dbReference type="ARBA" id="ARBA00022833"/>
    </source>
</evidence>
<dbReference type="AlphaFoldDB" id="A0AAN7GX37"/>
<dbReference type="SUPFAM" id="SSF57850">
    <property type="entry name" value="RING/U-box"/>
    <property type="match status" value="1"/>
</dbReference>
<dbReference type="SMART" id="SM00249">
    <property type="entry name" value="PHD"/>
    <property type="match status" value="1"/>
</dbReference>
<dbReference type="SMART" id="SM00184">
    <property type="entry name" value="RING"/>
    <property type="match status" value="1"/>
</dbReference>
<feature type="domain" description="RING-type" evidence="7">
    <location>
        <begin position="334"/>
        <end position="376"/>
    </location>
</feature>
<dbReference type="CDD" id="cd16574">
    <property type="entry name" value="RING-HC_Topors"/>
    <property type="match status" value="1"/>
</dbReference>
<evidence type="ECO:0000256" key="4">
    <source>
        <dbReference type="PROSITE-ProRule" id="PRU00175"/>
    </source>
</evidence>
<comment type="caution">
    <text evidence="8">The sequence shown here is derived from an EMBL/GenBank/DDBJ whole genome shotgun (WGS) entry which is preliminary data.</text>
</comment>
<dbReference type="Pfam" id="PF00628">
    <property type="entry name" value="PHD"/>
    <property type="match status" value="1"/>
</dbReference>
<feature type="compositionally biased region" description="Acidic residues" evidence="5">
    <location>
        <begin position="117"/>
        <end position="151"/>
    </location>
</feature>
<feature type="domain" description="PHD-type" evidence="6">
    <location>
        <begin position="424"/>
        <end position="473"/>
    </location>
</feature>
<accession>A0AAN7GX37</accession>
<dbReference type="Pfam" id="PF13639">
    <property type="entry name" value="zf-RING_2"/>
    <property type="match status" value="1"/>
</dbReference>
<name>A0AAN7GX37_9MYRT</name>
<dbReference type="InterPro" id="IPR017907">
    <property type="entry name" value="Znf_RING_CS"/>
</dbReference>
<dbReference type="InterPro" id="IPR001841">
    <property type="entry name" value="Znf_RING"/>
</dbReference>
<dbReference type="GO" id="GO:0008270">
    <property type="term" value="F:zinc ion binding"/>
    <property type="evidence" value="ECO:0007669"/>
    <property type="project" value="UniProtKB-KW"/>
</dbReference>
<dbReference type="PROSITE" id="PS00518">
    <property type="entry name" value="ZF_RING_1"/>
    <property type="match status" value="1"/>
</dbReference>
<dbReference type="PROSITE" id="PS50016">
    <property type="entry name" value="ZF_PHD_2"/>
    <property type="match status" value="1"/>
</dbReference>
<feature type="region of interest" description="Disordered" evidence="5">
    <location>
        <begin position="171"/>
        <end position="197"/>
    </location>
</feature>
<dbReference type="InterPro" id="IPR013083">
    <property type="entry name" value="Znf_RING/FYVE/PHD"/>
</dbReference>
<protein>
    <recommendedName>
        <fullName evidence="10">PHD and RING finger domain-containing protein 1</fullName>
    </recommendedName>
</protein>
<evidence type="ECO:0000259" key="7">
    <source>
        <dbReference type="PROSITE" id="PS50089"/>
    </source>
</evidence>
<evidence type="ECO:0000256" key="1">
    <source>
        <dbReference type="ARBA" id="ARBA00022723"/>
    </source>
</evidence>
<dbReference type="InterPro" id="IPR058746">
    <property type="entry name" value="Znf_RING-type_Topors"/>
</dbReference>
<sequence>MVRAGKGCSRRDFRRRIKGDKGSDDSDEDYVVSDDQSNASEDFEDLVGFASEFGDLGEFLDENVSNEDTGVNVNDYEGIDGDEEEDEVIESEVKRDVCGQKESKVKASRKRRRVPLEDDDDEDYKINVDEEEEDEEFMPDEDECLEDEEDSIVTKRNKSKVRVCKPGVRKNVAKSGRKPRRKLAPPKNNTRKGGRKIKRTIKKARYEEDDDSDLAEITMIVEGRGRRNLGRCQRRHVVGSDSDLGVTESSDFEYTISEEEREQVREAGKICGDLIVSPPKRIRSSREGCKKDGLFRSRRAAPSRKTEEDAELLQQRRLPSQKGKQKLEVIKQVCGICLSEEDKRRVQGTLNCCSHYFCFTCIMEWSKVESRCPLCKQRFNTISKSARLTAGVDLRDVVVQVPKRDQIYQPSEEEIRGYLDPYQNVMCMECQQGGDDGLMLLCDICDSPAHTYCVGLGREVPEGNWYCEVCRLGALGSSMSRDDTSDQRTGINLIDGLDLNMPPSPLSFTRGVGSLASPRSNGVINQGTSPFSGANTATLSGRRWIQRHIHHMLTVHRSNAMALGADGLFAAHTSPSPLSSRIDLSRQTWERTPEIGASLENILGERSQETPSSSVRIRSIFHSGQDNSRRQGFQDPTIVLPNNTLGGIFFDEHTGMDSLVLNQEQFPQSTSNINLNLDFTASPDESYFYRVKEQVQSMVRSHLKSLSPNDLGHDDFKSVVRSSTHTILAACGLNHRKTEVHTGLQAPSLECVHSTMVAGGQTSLMKGLCSACFDLYVRNVVESVMKSRSRQWLNLCL</sequence>
<organism evidence="8 9">
    <name type="scientific">Trapa incisa</name>
    <dbReference type="NCBI Taxonomy" id="236973"/>
    <lineage>
        <taxon>Eukaryota</taxon>
        <taxon>Viridiplantae</taxon>
        <taxon>Streptophyta</taxon>
        <taxon>Embryophyta</taxon>
        <taxon>Tracheophyta</taxon>
        <taxon>Spermatophyta</taxon>
        <taxon>Magnoliopsida</taxon>
        <taxon>eudicotyledons</taxon>
        <taxon>Gunneridae</taxon>
        <taxon>Pentapetalae</taxon>
        <taxon>rosids</taxon>
        <taxon>malvids</taxon>
        <taxon>Myrtales</taxon>
        <taxon>Lythraceae</taxon>
        <taxon>Trapa</taxon>
    </lineage>
</organism>
<feature type="compositionally biased region" description="Acidic residues" evidence="5">
    <location>
        <begin position="77"/>
        <end position="90"/>
    </location>
</feature>
<dbReference type="InterPro" id="IPR019787">
    <property type="entry name" value="Znf_PHD-finger"/>
</dbReference>
<reference evidence="8 9" key="1">
    <citation type="journal article" date="2023" name="Hortic Res">
        <title>Pangenome of water caltrop reveals structural variations and asymmetric subgenome divergence after allopolyploidization.</title>
        <authorList>
            <person name="Zhang X."/>
            <person name="Chen Y."/>
            <person name="Wang L."/>
            <person name="Yuan Y."/>
            <person name="Fang M."/>
            <person name="Shi L."/>
            <person name="Lu R."/>
            <person name="Comes H.P."/>
            <person name="Ma Y."/>
            <person name="Chen Y."/>
            <person name="Huang G."/>
            <person name="Zhou Y."/>
            <person name="Zheng Z."/>
            <person name="Qiu Y."/>
        </authorList>
    </citation>
    <scope>NUCLEOTIDE SEQUENCE [LARGE SCALE GENOMIC DNA]</scope>
    <source>
        <tissue evidence="8">Roots</tissue>
    </source>
</reference>
<feature type="compositionally biased region" description="Basic and acidic residues" evidence="5">
    <location>
        <begin position="91"/>
        <end position="105"/>
    </location>
</feature>
<keyword evidence="3" id="KW-0862">Zinc</keyword>
<keyword evidence="1" id="KW-0479">Metal-binding</keyword>
<dbReference type="InterPro" id="IPR001965">
    <property type="entry name" value="Znf_PHD"/>
</dbReference>
<gene>
    <name evidence="8" type="ORF">SAY87_015389</name>
</gene>
<keyword evidence="9" id="KW-1185">Reference proteome</keyword>
<dbReference type="PROSITE" id="PS50089">
    <property type="entry name" value="ZF_RING_2"/>
    <property type="match status" value="1"/>
</dbReference>
<feature type="region of interest" description="Disordered" evidence="5">
    <location>
        <begin position="62"/>
        <end position="158"/>
    </location>
</feature>
<dbReference type="SUPFAM" id="SSF57903">
    <property type="entry name" value="FYVE/PHD zinc finger"/>
    <property type="match status" value="1"/>
</dbReference>
<dbReference type="Gene3D" id="3.30.40.10">
    <property type="entry name" value="Zinc/RING finger domain, C3HC4 (zinc finger)"/>
    <property type="match status" value="2"/>
</dbReference>
<evidence type="ECO:0000313" key="8">
    <source>
        <dbReference type="EMBL" id="KAK4748803.1"/>
    </source>
</evidence>
<evidence type="ECO:0000259" key="6">
    <source>
        <dbReference type="PROSITE" id="PS50016"/>
    </source>
</evidence>
<dbReference type="EMBL" id="JAXIOK010000019">
    <property type="protein sequence ID" value="KAK4748803.1"/>
    <property type="molecule type" value="Genomic_DNA"/>
</dbReference>
<dbReference type="PANTHER" id="PTHR47177">
    <property type="entry name" value="F18C1.6 PROTEIN"/>
    <property type="match status" value="1"/>
</dbReference>
<evidence type="ECO:0008006" key="10">
    <source>
        <dbReference type="Google" id="ProtNLM"/>
    </source>
</evidence>
<feature type="region of interest" description="Disordered" evidence="5">
    <location>
        <begin position="1"/>
        <end position="42"/>
    </location>
</feature>
<keyword evidence="2 4" id="KW-0863">Zinc-finger</keyword>
<dbReference type="Proteomes" id="UP001345219">
    <property type="component" value="Chromosome 12"/>
</dbReference>
<dbReference type="InterPro" id="IPR011011">
    <property type="entry name" value="Znf_FYVE_PHD"/>
</dbReference>